<keyword evidence="3" id="KW-1185">Reference proteome</keyword>
<dbReference type="FunCoup" id="A0A1Q3CKQ1">
    <property type="interactions" value="230"/>
</dbReference>
<dbReference type="GO" id="GO:0032259">
    <property type="term" value="P:methylation"/>
    <property type="evidence" value="ECO:0007669"/>
    <property type="project" value="InterPro"/>
</dbReference>
<protein>
    <submittedName>
        <fullName evidence="2">Uncharacterized protein</fullName>
    </submittedName>
</protein>
<accession>A0A1Q3CKQ1</accession>
<dbReference type="GO" id="GO:0003676">
    <property type="term" value="F:nucleic acid binding"/>
    <property type="evidence" value="ECO:0007669"/>
    <property type="project" value="InterPro"/>
</dbReference>
<gene>
    <name evidence="2" type="ORF">CFOL_v3_24277</name>
</gene>
<feature type="compositionally biased region" description="Low complexity" evidence="1">
    <location>
        <begin position="251"/>
        <end position="262"/>
    </location>
</feature>
<dbReference type="OrthoDB" id="776574at2759"/>
<evidence type="ECO:0000313" key="2">
    <source>
        <dbReference type="EMBL" id="GAV80817.1"/>
    </source>
</evidence>
<feature type="region of interest" description="Disordered" evidence="1">
    <location>
        <begin position="243"/>
        <end position="275"/>
    </location>
</feature>
<dbReference type="Proteomes" id="UP000187406">
    <property type="component" value="Unassembled WGS sequence"/>
</dbReference>
<dbReference type="AlphaFoldDB" id="A0A1Q3CKQ1"/>
<dbReference type="InParanoid" id="A0A1Q3CKQ1"/>
<evidence type="ECO:0000313" key="3">
    <source>
        <dbReference type="Proteomes" id="UP000187406"/>
    </source>
</evidence>
<evidence type="ECO:0000256" key="1">
    <source>
        <dbReference type="SAM" id="MobiDB-lite"/>
    </source>
</evidence>
<feature type="region of interest" description="Disordered" evidence="1">
    <location>
        <begin position="289"/>
        <end position="346"/>
    </location>
</feature>
<dbReference type="PANTHER" id="PTHR34193:SF1">
    <property type="entry name" value="EXPRESSED PROTEIN"/>
    <property type="match status" value="1"/>
</dbReference>
<comment type="caution">
    <text evidence="2">The sequence shown here is derived from an EMBL/GenBank/DDBJ whole genome shotgun (WGS) entry which is preliminary data.</text>
</comment>
<organism evidence="2 3">
    <name type="scientific">Cephalotus follicularis</name>
    <name type="common">Albany pitcher plant</name>
    <dbReference type="NCBI Taxonomy" id="3775"/>
    <lineage>
        <taxon>Eukaryota</taxon>
        <taxon>Viridiplantae</taxon>
        <taxon>Streptophyta</taxon>
        <taxon>Embryophyta</taxon>
        <taxon>Tracheophyta</taxon>
        <taxon>Spermatophyta</taxon>
        <taxon>Magnoliopsida</taxon>
        <taxon>eudicotyledons</taxon>
        <taxon>Gunneridae</taxon>
        <taxon>Pentapetalae</taxon>
        <taxon>rosids</taxon>
        <taxon>fabids</taxon>
        <taxon>Oxalidales</taxon>
        <taxon>Cephalotaceae</taxon>
        <taxon>Cephalotus</taxon>
    </lineage>
</organism>
<name>A0A1Q3CKQ1_CEPFO</name>
<proteinExistence type="predicted"/>
<dbReference type="PROSITE" id="PS00092">
    <property type="entry name" value="N6_MTASE"/>
    <property type="match status" value="1"/>
</dbReference>
<dbReference type="STRING" id="3775.A0A1Q3CKQ1"/>
<dbReference type="PANTHER" id="PTHR34193">
    <property type="entry name" value="OS11G0199801 PROTEIN"/>
    <property type="match status" value="1"/>
</dbReference>
<dbReference type="InterPro" id="IPR002052">
    <property type="entry name" value="DNA_methylase_N6_adenine_CS"/>
</dbReference>
<dbReference type="GO" id="GO:0008168">
    <property type="term" value="F:methyltransferase activity"/>
    <property type="evidence" value="ECO:0007669"/>
    <property type="project" value="InterPro"/>
</dbReference>
<feature type="compositionally biased region" description="Low complexity" evidence="1">
    <location>
        <begin position="289"/>
        <end position="319"/>
    </location>
</feature>
<sequence>MSLYYKKVLLIRRTRRPIRVGDNNTSTPNTTTTSLQTHISSPFKLEFPLQEKKNMLDPSTRLFENTDNLPDHTRHINDCYDHALNYGARGKKTAQNNANFWRWNSMGAETLKDNDSGVNTPSFLWTGPPTSPQHRPNLYRSLSPSSRAQAIARGQRELMEMVSKMPESCYELSLKDLVERPMIVEAKEESIEEGKSLISNENKYYYKKKMNDSKKVQIKRSESNMDNGGLLLKLVIPFSLGSKKKNKKNNNESPSITSSKVSPKPPVLSDGSNKGVDKEWWKKTFSVSSESENCGSSSHNSVSTKSSGSSSRSSSNRSNSRGKRVECSEDGVGVVFCDPPYTQETD</sequence>
<reference evidence="3" key="1">
    <citation type="submission" date="2016-04" db="EMBL/GenBank/DDBJ databases">
        <title>Cephalotus genome sequencing.</title>
        <authorList>
            <person name="Fukushima K."/>
            <person name="Hasebe M."/>
            <person name="Fang X."/>
        </authorList>
    </citation>
    <scope>NUCLEOTIDE SEQUENCE [LARGE SCALE GENOMIC DNA]</scope>
    <source>
        <strain evidence="3">cv. St1</strain>
    </source>
</reference>
<dbReference type="EMBL" id="BDDD01002266">
    <property type="protein sequence ID" value="GAV80817.1"/>
    <property type="molecule type" value="Genomic_DNA"/>
</dbReference>